<evidence type="ECO:0000313" key="2">
    <source>
        <dbReference type="EMBL" id="JAB73474.1"/>
    </source>
</evidence>
<protein>
    <submittedName>
        <fullName evidence="2">Uncharacterized protein</fullName>
    </submittedName>
</protein>
<proteinExistence type="evidence at transcript level"/>
<feature type="non-terminal residue" evidence="2">
    <location>
        <position position="70"/>
    </location>
</feature>
<organism evidence="2">
    <name type="scientific">Ixodes ricinus</name>
    <name type="common">Common tick</name>
    <name type="synonym">Acarus ricinus</name>
    <dbReference type="NCBI Taxonomy" id="34613"/>
    <lineage>
        <taxon>Eukaryota</taxon>
        <taxon>Metazoa</taxon>
        <taxon>Ecdysozoa</taxon>
        <taxon>Arthropoda</taxon>
        <taxon>Chelicerata</taxon>
        <taxon>Arachnida</taxon>
        <taxon>Acari</taxon>
        <taxon>Parasitiformes</taxon>
        <taxon>Ixodida</taxon>
        <taxon>Ixodoidea</taxon>
        <taxon>Ixodidae</taxon>
        <taxon>Ixodinae</taxon>
        <taxon>Ixodes</taxon>
    </lineage>
</organism>
<keyword evidence="1" id="KW-0472">Membrane</keyword>
<accession>V5H8P4</accession>
<name>V5H8P4_IXORI</name>
<reference evidence="2" key="1">
    <citation type="journal article" date="2015" name="Sci. Rep.">
        <title>Tissue- and time-dependent transcription in Ixodes ricinus salivary glands and midguts when blood feeding on the vertebrate host.</title>
        <authorList>
            <person name="Kotsyfakis M."/>
            <person name="Schwarz A."/>
            <person name="Erhart J."/>
            <person name="Ribeiro J.M."/>
        </authorList>
    </citation>
    <scope>NUCLEOTIDE SEQUENCE</scope>
    <source>
        <tissue evidence="2">Salivary gland and midgut</tissue>
    </source>
</reference>
<dbReference type="EMBL" id="GANP01010994">
    <property type="protein sequence ID" value="JAB73474.1"/>
    <property type="molecule type" value="mRNA"/>
</dbReference>
<sequence>LPNYVKHKTELLKKLRTLCEKKHKTRILASVSLSTCSVTCATSVFWGIFGSGDEIKLGNNEPCSNDGGVC</sequence>
<keyword evidence="1" id="KW-0812">Transmembrane</keyword>
<evidence type="ECO:0000256" key="1">
    <source>
        <dbReference type="SAM" id="Phobius"/>
    </source>
</evidence>
<feature type="non-terminal residue" evidence="2">
    <location>
        <position position="1"/>
    </location>
</feature>
<dbReference type="AlphaFoldDB" id="V5H8P4"/>
<feature type="transmembrane region" description="Helical" evidence="1">
    <location>
        <begin position="27"/>
        <end position="49"/>
    </location>
</feature>
<keyword evidence="1" id="KW-1133">Transmembrane helix</keyword>